<dbReference type="EMBL" id="CAACVG010008715">
    <property type="protein sequence ID" value="VEN50826.1"/>
    <property type="molecule type" value="Genomic_DNA"/>
</dbReference>
<proteinExistence type="predicted"/>
<name>A0A653CSN4_CALMS</name>
<keyword evidence="1" id="KW-1277">Toxin-antitoxin system</keyword>
<dbReference type="Proteomes" id="UP000410492">
    <property type="component" value="Unassembled WGS sequence"/>
</dbReference>
<dbReference type="NCBIfam" id="TIGR02384">
    <property type="entry name" value="RelB_DinJ"/>
    <property type="match status" value="1"/>
</dbReference>
<protein>
    <submittedName>
        <fullName evidence="2">Uncharacterized protein</fullName>
    </submittedName>
</protein>
<dbReference type="PANTHER" id="PTHR35601:SF1">
    <property type="entry name" value="TOXIN RELE"/>
    <property type="match status" value="1"/>
</dbReference>
<dbReference type="PANTHER" id="PTHR35601">
    <property type="entry name" value="TOXIN RELE"/>
    <property type="match status" value="1"/>
</dbReference>
<dbReference type="NCBIfam" id="NF008412">
    <property type="entry name" value="PRK11235.1"/>
    <property type="match status" value="1"/>
</dbReference>
<dbReference type="SUPFAM" id="SSF143011">
    <property type="entry name" value="RelE-like"/>
    <property type="match status" value="1"/>
</dbReference>
<dbReference type="InterPro" id="IPR035093">
    <property type="entry name" value="RelE/ParE_toxin_dom_sf"/>
</dbReference>
<gene>
    <name evidence="2" type="ORF">CALMAC_LOCUS11458</name>
</gene>
<dbReference type="InterPro" id="IPR007337">
    <property type="entry name" value="RelB/DinJ"/>
</dbReference>
<evidence type="ECO:0000313" key="3">
    <source>
        <dbReference type="Proteomes" id="UP000410492"/>
    </source>
</evidence>
<dbReference type="Pfam" id="PF04221">
    <property type="entry name" value="RelB"/>
    <property type="match status" value="1"/>
</dbReference>
<dbReference type="InterPro" id="IPR007712">
    <property type="entry name" value="RelE/ParE_toxin"/>
</dbReference>
<dbReference type="GO" id="GO:0006355">
    <property type="term" value="P:regulation of DNA-templated transcription"/>
    <property type="evidence" value="ECO:0007669"/>
    <property type="project" value="InterPro"/>
</dbReference>
<evidence type="ECO:0000256" key="1">
    <source>
        <dbReference type="ARBA" id="ARBA00022649"/>
    </source>
</evidence>
<dbReference type="AlphaFoldDB" id="A0A653CSN4"/>
<reference evidence="2 3" key="1">
    <citation type="submission" date="2019-01" db="EMBL/GenBank/DDBJ databases">
        <authorList>
            <person name="Sayadi A."/>
        </authorList>
    </citation>
    <scope>NUCLEOTIDE SEQUENCE [LARGE SCALE GENOMIC DNA]</scope>
</reference>
<accession>A0A653CSN4</accession>
<organism evidence="2 3">
    <name type="scientific">Callosobruchus maculatus</name>
    <name type="common">Southern cowpea weevil</name>
    <name type="synonym">Pulse bruchid</name>
    <dbReference type="NCBI Taxonomy" id="64391"/>
    <lineage>
        <taxon>Eukaryota</taxon>
        <taxon>Metazoa</taxon>
        <taxon>Ecdysozoa</taxon>
        <taxon>Arthropoda</taxon>
        <taxon>Hexapoda</taxon>
        <taxon>Insecta</taxon>
        <taxon>Pterygota</taxon>
        <taxon>Neoptera</taxon>
        <taxon>Endopterygota</taxon>
        <taxon>Coleoptera</taxon>
        <taxon>Polyphaga</taxon>
        <taxon>Cucujiformia</taxon>
        <taxon>Chrysomeloidea</taxon>
        <taxon>Chrysomelidae</taxon>
        <taxon>Bruchinae</taxon>
        <taxon>Bruchini</taxon>
        <taxon>Callosobruchus</taxon>
    </lineage>
</organism>
<evidence type="ECO:0000313" key="2">
    <source>
        <dbReference type="EMBL" id="VEN50826.1"/>
    </source>
</evidence>
<keyword evidence="3" id="KW-1185">Reference proteome</keyword>
<dbReference type="Gene3D" id="3.30.2310.20">
    <property type="entry name" value="RelE-like"/>
    <property type="match status" value="1"/>
</dbReference>
<dbReference type="Pfam" id="PF05016">
    <property type="entry name" value="ParE_toxin"/>
    <property type="match status" value="1"/>
</dbReference>
<dbReference type="Gene3D" id="1.10.1220.10">
    <property type="entry name" value="Met repressor-like"/>
    <property type="match status" value="1"/>
</dbReference>
<sequence length="161" mass="18882">MSTIQIRVDDELKKDAYQAFEKLNLSPSDALRLFLRYVAENEKLPFAEVSVMVSEDDEDADILAVVRERLKNPARRIREWNKLEKTIREQFKKKLKKLQQNPYVESARLHGDLAGCFKIKLRASGFRLIYKVIDDEIVIWVVAVGKREDEKAYETARKRLL</sequence>
<dbReference type="OrthoDB" id="10533043at2759"/>
<dbReference type="InterPro" id="IPR013321">
    <property type="entry name" value="Arc_rbn_hlx_hlx"/>
</dbReference>